<dbReference type="GeneID" id="85485209"/>
<dbReference type="Gene3D" id="3.90.1200.10">
    <property type="match status" value="1"/>
</dbReference>
<evidence type="ECO:0000256" key="8">
    <source>
        <dbReference type="ARBA" id="ARBA00022741"/>
    </source>
</evidence>
<evidence type="ECO:0000256" key="9">
    <source>
        <dbReference type="ARBA" id="ARBA00022777"/>
    </source>
</evidence>
<evidence type="ECO:0000256" key="13">
    <source>
        <dbReference type="ARBA" id="ARBA00031251"/>
    </source>
</evidence>
<evidence type="ECO:0000256" key="5">
    <source>
        <dbReference type="ARBA" id="ARBA00013882"/>
    </source>
</evidence>
<evidence type="ECO:0000256" key="12">
    <source>
        <dbReference type="ARBA" id="ARBA00023277"/>
    </source>
</evidence>
<gene>
    <name evidence="18" type="ORF">SAMN05444374_10451</name>
</gene>
<keyword evidence="6" id="KW-0321">Glycogen metabolism</keyword>
<dbReference type="EMBL" id="FOJN01000004">
    <property type="protein sequence ID" value="SFA46506.1"/>
    <property type="molecule type" value="Genomic_DNA"/>
</dbReference>
<evidence type="ECO:0000313" key="18">
    <source>
        <dbReference type="EMBL" id="SFA46506.1"/>
    </source>
</evidence>
<keyword evidence="10" id="KW-0067">ATP-binding</keyword>
<dbReference type="GO" id="GO:0005978">
    <property type="term" value="P:glycogen biosynthetic process"/>
    <property type="evidence" value="ECO:0007669"/>
    <property type="project" value="UniProtKB-UniPathway"/>
</dbReference>
<name>A0A1I0T638_9NOCA</name>
<evidence type="ECO:0000256" key="1">
    <source>
        <dbReference type="ARBA" id="ARBA00004964"/>
    </source>
</evidence>
<sequence length="484" mass="51092">MSSSTPSAPEPSTPAESAIPEPEATAPASPTDAELTAALGSWLPEQRWFSAKGHTVTGVDVLTRETLATTVDLTLVHLLVEVHLEGADSQVFQVPVGVRAEVDEDLEPAVLLRTDGAGGQGGARSGCVVYDGLRDPSVIGLLSDLLATGGTGDVRFLAVPGADLPTGLSGRVLGAEQSNTSVVVGDRFLLKLFRRVAVGVNPDVELHQALGRAESAHVATLRGWIEADVRHDETTLGMMQDFVAGASEGWTAALEAVDAVLAAGDLGAGDFTGEARSLGGAVASVHRDLARVLGTSIAPAAETTAAISARVESALPVVEGLDAALPRVRALIEAAGETAVDTQRIHGDLHLGQVLRTPDLWVLIDFEGEPSRSVDERRTPDSPLRDVAGMVRSVDYAAMSRVVDLPDDAERVAAERLAREWVDRTVTAFLDGYAEEAGRDPRENLALLRAYELDKAVYEAVYEARNRPGWLSIPMHAIERLADG</sequence>
<dbReference type="EC" id="2.7.1.175" evidence="4"/>
<evidence type="ECO:0000256" key="11">
    <source>
        <dbReference type="ARBA" id="ARBA00023056"/>
    </source>
</evidence>
<comment type="subunit">
    <text evidence="3">Monomer.</text>
</comment>
<comment type="similarity">
    <text evidence="2">Belongs to the aminoglycoside phosphotransferase family.</text>
</comment>
<dbReference type="Proteomes" id="UP000182054">
    <property type="component" value="Unassembled WGS sequence"/>
</dbReference>
<keyword evidence="8" id="KW-0547">Nucleotide-binding</keyword>
<evidence type="ECO:0000256" key="14">
    <source>
        <dbReference type="ARBA" id="ARBA00049067"/>
    </source>
</evidence>
<feature type="region of interest" description="Disordered" evidence="15">
    <location>
        <begin position="1"/>
        <end position="32"/>
    </location>
</feature>
<protein>
    <recommendedName>
        <fullName evidence="5">Maltokinase</fullName>
        <ecNumber evidence="4">2.7.1.175</ecNumber>
    </recommendedName>
    <alternativeName>
        <fullName evidence="13">Maltose-1-phosphate synthase</fullName>
    </alternativeName>
</protein>
<evidence type="ECO:0000256" key="6">
    <source>
        <dbReference type="ARBA" id="ARBA00022600"/>
    </source>
</evidence>
<dbReference type="AlphaFoldDB" id="A0A1I0T638"/>
<dbReference type="UniPathway" id="UPA00164"/>
<evidence type="ECO:0000256" key="10">
    <source>
        <dbReference type="ARBA" id="ARBA00022840"/>
    </source>
</evidence>
<dbReference type="GO" id="GO:0005524">
    <property type="term" value="F:ATP binding"/>
    <property type="evidence" value="ECO:0007669"/>
    <property type="project" value="UniProtKB-KW"/>
</dbReference>
<keyword evidence="7" id="KW-0808">Transferase</keyword>
<evidence type="ECO:0000313" key="19">
    <source>
        <dbReference type="Proteomes" id="UP000182054"/>
    </source>
</evidence>
<evidence type="ECO:0000256" key="7">
    <source>
        <dbReference type="ARBA" id="ARBA00022679"/>
    </source>
</evidence>
<keyword evidence="12" id="KW-0119">Carbohydrate metabolism</keyword>
<dbReference type="SUPFAM" id="SSF56112">
    <property type="entry name" value="Protein kinase-like (PK-like)"/>
    <property type="match status" value="1"/>
</dbReference>
<dbReference type="InterPro" id="IPR011009">
    <property type="entry name" value="Kinase-like_dom_sf"/>
</dbReference>
<keyword evidence="11" id="KW-0320">Glycogen biosynthesis</keyword>
<evidence type="ECO:0000256" key="2">
    <source>
        <dbReference type="ARBA" id="ARBA00006219"/>
    </source>
</evidence>
<proteinExistence type="inferred from homology"/>
<dbReference type="InterPro" id="IPR040999">
    <property type="entry name" value="Mak_N_cap"/>
</dbReference>
<keyword evidence="9 18" id="KW-0418">Kinase</keyword>
<evidence type="ECO:0000256" key="4">
    <source>
        <dbReference type="ARBA" id="ARBA00011962"/>
    </source>
</evidence>
<dbReference type="GO" id="GO:0016301">
    <property type="term" value="F:kinase activity"/>
    <property type="evidence" value="ECO:0007669"/>
    <property type="project" value="UniProtKB-KW"/>
</dbReference>
<evidence type="ECO:0000256" key="3">
    <source>
        <dbReference type="ARBA" id="ARBA00011245"/>
    </source>
</evidence>
<dbReference type="InterPro" id="IPR002575">
    <property type="entry name" value="Aminoglycoside_PTrfase"/>
</dbReference>
<comment type="catalytic activity">
    <reaction evidence="14">
        <text>D-maltose + ATP = alpha-maltose 1-phosphate + ADP + H(+)</text>
        <dbReference type="Rhea" id="RHEA:31915"/>
        <dbReference type="ChEBI" id="CHEBI:15378"/>
        <dbReference type="ChEBI" id="CHEBI:17306"/>
        <dbReference type="ChEBI" id="CHEBI:30616"/>
        <dbReference type="ChEBI" id="CHEBI:63576"/>
        <dbReference type="ChEBI" id="CHEBI:456216"/>
        <dbReference type="EC" id="2.7.1.175"/>
    </reaction>
</comment>
<comment type="pathway">
    <text evidence="1">Glycan biosynthesis; glycogen biosynthesis.</text>
</comment>
<feature type="domain" description="Aminoglycoside phosphotransferase" evidence="16">
    <location>
        <begin position="171"/>
        <end position="367"/>
    </location>
</feature>
<feature type="domain" description="Maltokinase N-terminal cap" evidence="17">
    <location>
        <begin position="42"/>
        <end position="135"/>
    </location>
</feature>
<evidence type="ECO:0000256" key="15">
    <source>
        <dbReference type="SAM" id="MobiDB-lite"/>
    </source>
</evidence>
<reference evidence="18 19" key="1">
    <citation type="submission" date="2016-10" db="EMBL/GenBank/DDBJ databases">
        <authorList>
            <person name="de Groot N.N."/>
        </authorList>
    </citation>
    <scope>NUCLEOTIDE SEQUENCE [LARGE SCALE GENOMIC DNA]</scope>
    <source>
        <strain evidence="18 19">DSM 44908</strain>
    </source>
</reference>
<organism evidence="18 19">
    <name type="scientific">Rhodococcoides kroppenstedtii</name>
    <dbReference type="NCBI Taxonomy" id="293050"/>
    <lineage>
        <taxon>Bacteria</taxon>
        <taxon>Bacillati</taxon>
        <taxon>Actinomycetota</taxon>
        <taxon>Actinomycetes</taxon>
        <taxon>Mycobacteriales</taxon>
        <taxon>Nocardiaceae</taxon>
        <taxon>Rhodococcoides</taxon>
    </lineage>
</organism>
<feature type="compositionally biased region" description="Low complexity" evidence="15">
    <location>
        <begin position="13"/>
        <end position="32"/>
    </location>
</feature>
<evidence type="ECO:0000259" key="16">
    <source>
        <dbReference type="Pfam" id="PF01636"/>
    </source>
</evidence>
<dbReference type="Pfam" id="PF18085">
    <property type="entry name" value="Mak_N_cap"/>
    <property type="match status" value="1"/>
</dbReference>
<dbReference type="OrthoDB" id="3787729at2"/>
<accession>A0A1I0T638</accession>
<dbReference type="Pfam" id="PF01636">
    <property type="entry name" value="APH"/>
    <property type="match status" value="1"/>
</dbReference>
<dbReference type="RefSeq" id="WP_083400180.1">
    <property type="nucleotide sequence ID" value="NZ_FOJN01000004.1"/>
</dbReference>
<evidence type="ECO:0000259" key="17">
    <source>
        <dbReference type="Pfam" id="PF18085"/>
    </source>
</evidence>